<keyword evidence="6" id="KW-0378">Hydrolase</keyword>
<evidence type="ECO:0000256" key="5">
    <source>
        <dbReference type="ARBA" id="ARBA00022729"/>
    </source>
</evidence>
<dbReference type="GO" id="GO:0005975">
    <property type="term" value="P:carbohydrate metabolic process"/>
    <property type="evidence" value="ECO:0007669"/>
    <property type="project" value="InterPro"/>
</dbReference>
<sequence length="474" mass="50013">MVSQLNFISIILLIGTITNALPIFHRKQIVTRIHTASTTNTITDVYSTTTEVIVAPTVEFIISGDVTLTTTIVPEGVNPTAEPTTTITKVLKKMVTLPADPTTSTLQPTTATTQPSTTRQAQDSPNVVATSATLNHNHAANADPSSIMLTVSSFNAQQDANNQQNAQAATTTLQPQTTTSTTSSTSTSSTTSTSTTAQQTTTAANNAAIKGVPTALAYSPYNDDGSCKSADQVSSDLTTLKNKGVSKIRIYGTDCNSLETVQPAAKQLGLTINQGLWIDATGVDSLDSGLQLLISYGQSSGWEVFDFITIGNEAINSGYCSVSDLIAKISSVKAQLQAAGYSGQVTTSEPPVTFENSPELCTSSEIDFVGINPHAYFDTSASAQSAGSFVKGQVELIQQTCGTSNVVVTETGYPSAGIQNGSNIPSPENQIIAVQNILDELEQDITILSFTNDYWKNPGPYGIEQSFGIEQYLS</sequence>
<evidence type="ECO:0000256" key="7">
    <source>
        <dbReference type="ARBA" id="ARBA00023295"/>
    </source>
</evidence>
<feature type="region of interest" description="Disordered" evidence="8">
    <location>
        <begin position="158"/>
        <end position="201"/>
    </location>
</feature>
<keyword evidence="11" id="KW-1185">Reference proteome</keyword>
<name>G0V5J8_NAUCA</name>
<dbReference type="AlphaFoldDB" id="G0V5J8"/>
<evidence type="ECO:0000313" key="11">
    <source>
        <dbReference type="Proteomes" id="UP000001640"/>
    </source>
</evidence>
<organism evidence="10 11">
    <name type="scientific">Naumovozyma castellii</name>
    <name type="common">Yeast</name>
    <name type="synonym">Saccharomyces castellii</name>
    <dbReference type="NCBI Taxonomy" id="27288"/>
    <lineage>
        <taxon>Eukaryota</taxon>
        <taxon>Fungi</taxon>
        <taxon>Dikarya</taxon>
        <taxon>Ascomycota</taxon>
        <taxon>Saccharomycotina</taxon>
        <taxon>Saccharomycetes</taxon>
        <taxon>Saccharomycetales</taxon>
        <taxon>Saccharomycetaceae</taxon>
        <taxon>Naumovozyma</taxon>
    </lineage>
</organism>
<dbReference type="STRING" id="1064592.G0V5J8"/>
<reference evidence="10 11" key="1">
    <citation type="journal article" date="2011" name="Proc. Natl. Acad. Sci. U.S.A.">
        <title>Evolutionary erosion of yeast sex chromosomes by mating-type switching accidents.</title>
        <authorList>
            <person name="Gordon J.L."/>
            <person name="Armisen D."/>
            <person name="Proux-Wera E."/>
            <person name="Oheigeartaigh S.S."/>
            <person name="Byrne K.P."/>
            <person name="Wolfe K.H."/>
        </authorList>
    </citation>
    <scope>NUCLEOTIDE SEQUENCE [LARGE SCALE GENOMIC DNA]</scope>
    <source>
        <strain evidence="11">ATCC 76901 / BCRC 22586 / CBS 4309 / NBRC 1992 / NRRL Y-12630</strain>
    </source>
</reference>
<dbReference type="PANTHER" id="PTHR16631:SF24">
    <property type="entry name" value="FAMILY 17 GLUCOSIDASE SCW11-RELATED"/>
    <property type="match status" value="1"/>
</dbReference>
<dbReference type="OMA" id="VVCPYAT"/>
<dbReference type="GO" id="GO:0042973">
    <property type="term" value="F:glucan endo-1,3-beta-D-glucosidase activity"/>
    <property type="evidence" value="ECO:0007669"/>
    <property type="project" value="TreeGrafter"/>
</dbReference>
<feature type="compositionally biased region" description="Low complexity" evidence="8">
    <location>
        <begin position="102"/>
        <end position="122"/>
    </location>
</feature>
<evidence type="ECO:0000313" key="10">
    <source>
        <dbReference type="EMBL" id="CCC66735.1"/>
    </source>
</evidence>
<evidence type="ECO:0000256" key="1">
    <source>
        <dbReference type="ARBA" id="ARBA00004191"/>
    </source>
</evidence>
<gene>
    <name evidence="10" type="primary">NCAS0A01770</name>
    <name evidence="10" type="ordered locus">NCAS_0A01770</name>
</gene>
<evidence type="ECO:0008006" key="12">
    <source>
        <dbReference type="Google" id="ProtNLM"/>
    </source>
</evidence>
<dbReference type="InterPro" id="IPR050732">
    <property type="entry name" value="Beta-glucan_modifiers"/>
</dbReference>
<dbReference type="OrthoDB" id="4082933at2759"/>
<dbReference type="GO" id="GO:0071555">
    <property type="term" value="P:cell wall organization"/>
    <property type="evidence" value="ECO:0007669"/>
    <property type="project" value="TreeGrafter"/>
</dbReference>
<dbReference type="PROSITE" id="PS00587">
    <property type="entry name" value="GLYCOSYL_HYDROL_F17"/>
    <property type="match status" value="1"/>
</dbReference>
<dbReference type="RefSeq" id="XP_003673127.1">
    <property type="nucleotide sequence ID" value="XM_003673079.1"/>
</dbReference>
<comment type="subcellular location">
    <subcellularLocation>
        <location evidence="1">Secreted</location>
        <location evidence="1">Cell wall</location>
    </subcellularLocation>
</comment>
<evidence type="ECO:0000256" key="9">
    <source>
        <dbReference type="SAM" id="SignalP"/>
    </source>
</evidence>
<keyword evidence="4" id="KW-0964">Secreted</keyword>
<dbReference type="GO" id="GO:0005576">
    <property type="term" value="C:extracellular region"/>
    <property type="evidence" value="ECO:0007669"/>
    <property type="project" value="TreeGrafter"/>
</dbReference>
<dbReference type="EMBL" id="HE576752">
    <property type="protein sequence ID" value="CCC66735.1"/>
    <property type="molecule type" value="Genomic_DNA"/>
</dbReference>
<reference key="2">
    <citation type="submission" date="2011-08" db="EMBL/GenBank/DDBJ databases">
        <title>Genome sequence of Naumovozyma castellii.</title>
        <authorList>
            <person name="Gordon J.L."/>
            <person name="Armisen D."/>
            <person name="Proux-Wera E."/>
            <person name="OhEigeartaigh S.S."/>
            <person name="Byrne K.P."/>
            <person name="Wolfe K.H."/>
        </authorList>
    </citation>
    <scope>NUCLEOTIDE SEQUENCE</scope>
    <source>
        <strain>Type strain:CBS 4309</strain>
    </source>
</reference>
<dbReference type="GeneID" id="96900225"/>
<dbReference type="GO" id="GO:0009277">
    <property type="term" value="C:fungal-type cell wall"/>
    <property type="evidence" value="ECO:0007669"/>
    <property type="project" value="EnsemblFungi"/>
</dbReference>
<keyword evidence="7" id="KW-0326">Glycosidase</keyword>
<dbReference type="GO" id="GO:0009986">
    <property type="term" value="C:cell surface"/>
    <property type="evidence" value="ECO:0007669"/>
    <property type="project" value="TreeGrafter"/>
</dbReference>
<evidence type="ECO:0000256" key="2">
    <source>
        <dbReference type="ARBA" id="ARBA00008773"/>
    </source>
</evidence>
<dbReference type="SUPFAM" id="SSF51445">
    <property type="entry name" value="(Trans)glycosidases"/>
    <property type="match status" value="1"/>
</dbReference>
<keyword evidence="5 9" id="KW-0732">Signal</keyword>
<proteinExistence type="inferred from homology"/>
<evidence type="ECO:0000256" key="8">
    <source>
        <dbReference type="SAM" id="MobiDB-lite"/>
    </source>
</evidence>
<dbReference type="InParanoid" id="G0V5J8"/>
<evidence type="ECO:0000256" key="6">
    <source>
        <dbReference type="ARBA" id="ARBA00022801"/>
    </source>
</evidence>
<dbReference type="InterPro" id="IPR000490">
    <property type="entry name" value="Glyco_hydro_17"/>
</dbReference>
<comment type="similarity">
    <text evidence="2">Belongs to the glycosyl hydrolase 17 family.</text>
</comment>
<keyword evidence="3" id="KW-0134">Cell wall</keyword>
<accession>G0V5J8</accession>
<feature type="chain" id="PRO_5003410914" description="Glycoside hydrolase family 17 protein" evidence="9">
    <location>
        <begin position="21"/>
        <end position="474"/>
    </location>
</feature>
<dbReference type="HOGENOM" id="CLU_027285_3_0_1"/>
<dbReference type="FunFam" id="3.20.20.80:FF:000160">
    <property type="entry name" value="Probable beta-glucosidase btgE"/>
    <property type="match status" value="1"/>
</dbReference>
<dbReference type="KEGG" id="ncs:NCAS_0A01770"/>
<dbReference type="Gene3D" id="3.20.20.80">
    <property type="entry name" value="Glycosidases"/>
    <property type="match status" value="1"/>
</dbReference>
<feature type="region of interest" description="Disordered" evidence="8">
    <location>
        <begin position="99"/>
        <end position="125"/>
    </location>
</feature>
<feature type="signal peptide" evidence="9">
    <location>
        <begin position="1"/>
        <end position="20"/>
    </location>
</feature>
<protein>
    <recommendedName>
        <fullName evidence="12">Glycoside hydrolase family 17 protein</fullName>
    </recommendedName>
</protein>
<evidence type="ECO:0000256" key="3">
    <source>
        <dbReference type="ARBA" id="ARBA00022512"/>
    </source>
</evidence>
<dbReference type="FunCoup" id="G0V5J8">
    <property type="interactions" value="59"/>
</dbReference>
<dbReference type="eggNOG" id="ENOG502QS0R">
    <property type="taxonomic scope" value="Eukaryota"/>
</dbReference>
<evidence type="ECO:0000256" key="4">
    <source>
        <dbReference type="ARBA" id="ARBA00022525"/>
    </source>
</evidence>
<dbReference type="PANTHER" id="PTHR16631">
    <property type="entry name" value="GLUCAN 1,3-BETA-GLUCOSIDASE"/>
    <property type="match status" value="1"/>
</dbReference>
<dbReference type="InterPro" id="IPR017853">
    <property type="entry name" value="GH"/>
</dbReference>
<dbReference type="Proteomes" id="UP000001640">
    <property type="component" value="Chromosome 1"/>
</dbReference>